<evidence type="ECO:0000313" key="2">
    <source>
        <dbReference type="Proteomes" id="UP000465778"/>
    </source>
</evidence>
<reference evidence="1 2" key="1">
    <citation type="journal article" date="2020" name="G3 (Bethesda)">
        <title>Whole Genome Sequencing and Comparative Genomics of Two Nematicidal Bacillus Strains Reveals a Wide Range of Possible Virulence Factors.</title>
        <authorList>
            <person name="Susic N."/>
            <person name="Janezic S."/>
            <person name="Rupnik M."/>
            <person name="Geric Stare B."/>
        </authorList>
    </citation>
    <scope>NUCLEOTIDE SEQUENCE [LARGE SCALE GENOMIC DNA]</scope>
    <source>
        <strain evidence="1 2">I-1582</strain>
    </source>
</reference>
<dbReference type="EMBL" id="VDEM01000095">
    <property type="protein sequence ID" value="KAF0821596.1"/>
    <property type="molecule type" value="Genomic_DNA"/>
</dbReference>
<dbReference type="RefSeq" id="WP_159347027.1">
    <property type="nucleotide sequence ID" value="NZ_JBALOT010000033.1"/>
</dbReference>
<sequence>MPCTFTATTPVEYVPYDFEGYIDSFKNYFGQYTFFDEWKQFWLEIFHKEDEKVKSYVKASPNSNPIMQSTEEDYEMFHIEHETDYGTFTFHFNVEAMHTIKETMQVPVGVINRVHIYIDPDTPYIEEKLKDQRLPYFVRMAGIEKSFICADGNKRVKARIEKGETDLKGYIFWPQHVQRIFFIPLELCFYMFLQELNHMRTN</sequence>
<organism evidence="1 2">
    <name type="scientific">Cytobacillus firmus</name>
    <name type="common">Bacillus firmus</name>
    <dbReference type="NCBI Taxonomy" id="1399"/>
    <lineage>
        <taxon>Bacteria</taxon>
        <taxon>Bacillati</taxon>
        <taxon>Bacillota</taxon>
        <taxon>Bacilli</taxon>
        <taxon>Bacillales</taxon>
        <taxon>Bacillaceae</taxon>
        <taxon>Cytobacillus</taxon>
    </lineage>
</organism>
<comment type="caution">
    <text evidence="1">The sequence shown here is derived from an EMBL/GenBank/DDBJ whole genome shotgun (WGS) entry which is preliminary data.</text>
</comment>
<name>A0A800MSD0_CYTFI</name>
<protein>
    <submittedName>
        <fullName evidence="1">Uncharacterized protein</fullName>
    </submittedName>
</protein>
<proteinExistence type="predicted"/>
<accession>A0A800MSD0</accession>
<gene>
    <name evidence="1" type="ORF">KIS1582_4662</name>
</gene>
<dbReference type="AlphaFoldDB" id="A0A800MSD0"/>
<dbReference type="Proteomes" id="UP000465778">
    <property type="component" value="Unassembled WGS sequence"/>
</dbReference>
<evidence type="ECO:0000313" key="1">
    <source>
        <dbReference type="EMBL" id="KAF0821596.1"/>
    </source>
</evidence>
<dbReference type="OrthoDB" id="2861113at2"/>